<keyword evidence="3" id="KW-0633">Potassium transport</keyword>
<evidence type="ECO:0000256" key="3">
    <source>
        <dbReference type="ARBA" id="ARBA00022538"/>
    </source>
</evidence>
<evidence type="ECO:0000256" key="7">
    <source>
        <dbReference type="ARBA" id="ARBA00022989"/>
    </source>
</evidence>
<evidence type="ECO:0000313" key="13">
    <source>
        <dbReference type="EMBL" id="UFW90566.1"/>
    </source>
</evidence>
<dbReference type="Proteomes" id="UP001430990">
    <property type="component" value="Chromosome"/>
</dbReference>
<feature type="transmembrane region" description="Helical" evidence="11">
    <location>
        <begin position="64"/>
        <end position="82"/>
    </location>
</feature>
<dbReference type="SUPFAM" id="SSF81324">
    <property type="entry name" value="Voltage-gated potassium channels"/>
    <property type="match status" value="1"/>
</dbReference>
<name>A0ABY3QY86_9BRAD</name>
<evidence type="ECO:0000256" key="9">
    <source>
        <dbReference type="ARBA" id="ARBA00023136"/>
    </source>
</evidence>
<dbReference type="Gene3D" id="1.10.287.70">
    <property type="match status" value="1"/>
</dbReference>
<evidence type="ECO:0000256" key="8">
    <source>
        <dbReference type="ARBA" id="ARBA00023065"/>
    </source>
</evidence>
<dbReference type="InterPro" id="IPR047871">
    <property type="entry name" value="K_chnl_Slo-like"/>
</dbReference>
<keyword evidence="4 11" id="KW-0812">Transmembrane</keyword>
<sequence>MPDRDVIQLIVQKPGDVVRDITRMRWWYIFVWLIIIAYIAGSATLFQWLEAYAQEHAKDGPEHFSWFTSLYFTAINFTTVGFGDITPKTEYGRILAIVNSLAGLLIFGWLVALGALALQPSQPTPPSEADVLDALVGALIRRNALLPVEALEGRRPGLHIYIELEPPAPPRERG</sequence>
<comment type="subcellular location">
    <subcellularLocation>
        <location evidence="1">Membrane</location>
        <topology evidence="1">Multi-pass membrane protein</topology>
    </subcellularLocation>
</comment>
<evidence type="ECO:0000256" key="5">
    <source>
        <dbReference type="ARBA" id="ARBA00022826"/>
    </source>
</evidence>
<evidence type="ECO:0000256" key="1">
    <source>
        <dbReference type="ARBA" id="ARBA00004141"/>
    </source>
</evidence>
<keyword evidence="10 13" id="KW-0407">Ion channel</keyword>
<keyword evidence="6" id="KW-0630">Potassium</keyword>
<keyword evidence="9 11" id="KW-0472">Membrane</keyword>
<dbReference type="GO" id="GO:0034220">
    <property type="term" value="P:monoatomic ion transmembrane transport"/>
    <property type="evidence" value="ECO:0007669"/>
    <property type="project" value="UniProtKB-KW"/>
</dbReference>
<evidence type="ECO:0000256" key="2">
    <source>
        <dbReference type="ARBA" id="ARBA00022448"/>
    </source>
</evidence>
<evidence type="ECO:0000256" key="4">
    <source>
        <dbReference type="ARBA" id="ARBA00022692"/>
    </source>
</evidence>
<protein>
    <submittedName>
        <fullName evidence="13">Potassium channel family protein</fullName>
    </submittedName>
</protein>
<proteinExistence type="predicted"/>
<keyword evidence="14" id="KW-1185">Reference proteome</keyword>
<dbReference type="PANTHER" id="PTHR10027:SF10">
    <property type="entry name" value="SLOWPOKE 2, ISOFORM D"/>
    <property type="match status" value="1"/>
</dbReference>
<feature type="transmembrane region" description="Helical" evidence="11">
    <location>
        <begin position="94"/>
        <end position="118"/>
    </location>
</feature>
<dbReference type="EMBL" id="CP088100">
    <property type="protein sequence ID" value="UFW90566.1"/>
    <property type="molecule type" value="Genomic_DNA"/>
</dbReference>
<feature type="domain" description="Potassium channel" evidence="12">
    <location>
        <begin position="39"/>
        <end position="114"/>
    </location>
</feature>
<gene>
    <name evidence="13" type="ORF">BjapCC829_19335</name>
</gene>
<reference evidence="13" key="1">
    <citation type="submission" date="2021-11" db="EMBL/GenBank/DDBJ databases">
        <title>Australian commercial rhizobial inoculants.</title>
        <authorList>
            <person name="Kohlmeier M.G."/>
            <person name="O'Hara G.W."/>
            <person name="Colombi E."/>
            <person name="Ramsay J.P."/>
            <person name="Terpolilli J."/>
        </authorList>
    </citation>
    <scope>NUCLEOTIDE SEQUENCE</scope>
    <source>
        <strain evidence="13">CC829</strain>
    </source>
</reference>
<keyword evidence="8" id="KW-0406">Ion transport</keyword>
<dbReference type="InterPro" id="IPR013099">
    <property type="entry name" value="K_chnl_dom"/>
</dbReference>
<accession>A0ABY3QY86</accession>
<evidence type="ECO:0000313" key="14">
    <source>
        <dbReference type="Proteomes" id="UP001430990"/>
    </source>
</evidence>
<keyword evidence="5" id="KW-0631">Potassium channel</keyword>
<keyword evidence="2" id="KW-0813">Transport</keyword>
<dbReference type="Pfam" id="PF07885">
    <property type="entry name" value="Ion_trans_2"/>
    <property type="match status" value="1"/>
</dbReference>
<organism evidence="13 14">
    <name type="scientific">Bradyrhizobium barranii</name>
    <dbReference type="NCBI Taxonomy" id="2992140"/>
    <lineage>
        <taxon>Bacteria</taxon>
        <taxon>Pseudomonadati</taxon>
        <taxon>Pseudomonadota</taxon>
        <taxon>Alphaproteobacteria</taxon>
        <taxon>Hyphomicrobiales</taxon>
        <taxon>Nitrobacteraceae</taxon>
        <taxon>Bradyrhizobium</taxon>
    </lineage>
</organism>
<evidence type="ECO:0000256" key="10">
    <source>
        <dbReference type="ARBA" id="ARBA00023303"/>
    </source>
</evidence>
<feature type="transmembrane region" description="Helical" evidence="11">
    <location>
        <begin position="26"/>
        <end position="49"/>
    </location>
</feature>
<evidence type="ECO:0000259" key="12">
    <source>
        <dbReference type="Pfam" id="PF07885"/>
    </source>
</evidence>
<dbReference type="RefSeq" id="WP_231144786.1">
    <property type="nucleotide sequence ID" value="NZ_CP088100.1"/>
</dbReference>
<dbReference type="PANTHER" id="PTHR10027">
    <property type="entry name" value="CALCIUM-ACTIVATED POTASSIUM CHANNEL ALPHA CHAIN"/>
    <property type="match status" value="1"/>
</dbReference>
<evidence type="ECO:0000256" key="11">
    <source>
        <dbReference type="SAM" id="Phobius"/>
    </source>
</evidence>
<keyword evidence="7 11" id="KW-1133">Transmembrane helix</keyword>
<evidence type="ECO:0000256" key="6">
    <source>
        <dbReference type="ARBA" id="ARBA00022958"/>
    </source>
</evidence>